<keyword evidence="7" id="KW-0100">Branched-chain amino acid biosynthesis</keyword>
<dbReference type="GO" id="GO:0046872">
    <property type="term" value="F:metal ion binding"/>
    <property type="evidence" value="ECO:0007669"/>
    <property type="project" value="UniProtKB-KW"/>
</dbReference>
<feature type="domain" description="Dihydroxy-acid/6-phosphogluconate dehydratase C-terminal" evidence="9">
    <location>
        <begin position="362"/>
        <end position="552"/>
    </location>
</feature>
<dbReference type="PANTHER" id="PTHR43661:SF3">
    <property type="entry name" value="D-XYLONATE DEHYDRATASE YAGF-RELATED"/>
    <property type="match status" value="1"/>
</dbReference>
<feature type="domain" description="Dihydroxy-acid/6-phosphogluconate dehydratase N-terminal" evidence="8">
    <location>
        <begin position="33"/>
        <end position="351"/>
    </location>
</feature>
<evidence type="ECO:0000256" key="4">
    <source>
        <dbReference type="ARBA" id="ARBA00023004"/>
    </source>
</evidence>
<dbReference type="GO" id="GO:0051537">
    <property type="term" value="F:2 iron, 2 sulfur cluster binding"/>
    <property type="evidence" value="ECO:0007669"/>
    <property type="project" value="UniProtKB-KW"/>
</dbReference>
<dbReference type="RefSeq" id="WP_118335782.1">
    <property type="nucleotide sequence ID" value="NZ_AP025567.1"/>
</dbReference>
<evidence type="ECO:0000256" key="2">
    <source>
        <dbReference type="ARBA" id="ARBA00022714"/>
    </source>
</evidence>
<name>A0A415E0X5_9FIRM</name>
<dbReference type="PANTHER" id="PTHR43661">
    <property type="entry name" value="D-XYLONATE DEHYDRATASE"/>
    <property type="match status" value="1"/>
</dbReference>
<keyword evidence="2" id="KW-0001">2Fe-2S</keyword>
<evidence type="ECO:0000256" key="1">
    <source>
        <dbReference type="ARBA" id="ARBA00006486"/>
    </source>
</evidence>
<dbReference type="InterPro" id="IPR037237">
    <property type="entry name" value="IlvD/EDD_N"/>
</dbReference>
<dbReference type="Gene3D" id="3.50.30.80">
    <property type="entry name" value="IlvD/EDD C-terminal domain-like"/>
    <property type="match status" value="1"/>
</dbReference>
<dbReference type="EMBL" id="QRMS01000003">
    <property type="protein sequence ID" value="RHJ87243.1"/>
    <property type="molecule type" value="Genomic_DNA"/>
</dbReference>
<dbReference type="Pfam" id="PF24877">
    <property type="entry name" value="ILV_EDD_C"/>
    <property type="match status" value="1"/>
</dbReference>
<sequence>MDFTNKIFDGPIATHCRATYKGSGYDPQDLANRPHIGIANAFSEHSPGHKPLREQVQAIKNGIWQAGGIPFEFGIPSTCAEVAIGHCGMEQDMAMRDLVAGSCELVSNIQHFDGLVLAAGCDNIVPGTLLAAARCDKPTICFVSGPMLSGRLDREPLALGEVLEISVGELNKNGGTVDARYMEKLEMGACPTGGACPLFGTANTMQVLVEALGMTPEYSSTIPAAYTDKMVSAQRIGRRIVEMVFEDLRPSQIMTREAIENAIRLDLAIGGSLNAILHLLAIGNELNLPEINLELFDRMSHETPCIANIKPCGEHTVDKLFYLGGVPAIMKQIEGQLHKECLNVSGHTMGEILQSAPAASNEVIHGMENPLTKDGGLAVLKGNLAPNGCVMRSSSVAASMYHFCGQAMVYDSDASAYDALMNGEVKPGSVIVVRYAGPIGAPGMVEVECTASAIINLRLDESVALVTDGRFSGFNHGPIVGHVSPEAAAGGLIAYVENGDFIEIDIEKRSISLLVDEQIIEERKRQYVAPPPKLARGFMRTYAKNCLPAELGGAMQQWD</sequence>
<dbReference type="AlphaFoldDB" id="A0A415E0X5"/>
<evidence type="ECO:0000259" key="8">
    <source>
        <dbReference type="Pfam" id="PF00920"/>
    </source>
</evidence>
<organism evidence="10 11">
    <name type="scientific">Emergencia timonensis</name>
    <dbReference type="NCBI Taxonomy" id="1776384"/>
    <lineage>
        <taxon>Bacteria</taxon>
        <taxon>Bacillati</taxon>
        <taxon>Bacillota</taxon>
        <taxon>Clostridia</taxon>
        <taxon>Peptostreptococcales</taxon>
        <taxon>Anaerovoracaceae</taxon>
        <taxon>Emergencia</taxon>
    </lineage>
</organism>
<keyword evidence="3" id="KW-0479">Metal-binding</keyword>
<dbReference type="InterPro" id="IPR056740">
    <property type="entry name" value="ILV_EDD_C"/>
</dbReference>
<dbReference type="SUPFAM" id="SSF143975">
    <property type="entry name" value="IlvD/EDD N-terminal domain-like"/>
    <property type="match status" value="1"/>
</dbReference>
<dbReference type="Proteomes" id="UP000284841">
    <property type="component" value="Unassembled WGS sequence"/>
</dbReference>
<evidence type="ECO:0000313" key="11">
    <source>
        <dbReference type="Proteomes" id="UP000284841"/>
    </source>
</evidence>
<evidence type="ECO:0000259" key="9">
    <source>
        <dbReference type="Pfam" id="PF24877"/>
    </source>
</evidence>
<accession>A0A415E0X5</accession>
<evidence type="ECO:0000313" key="10">
    <source>
        <dbReference type="EMBL" id="RHJ87243.1"/>
    </source>
</evidence>
<proteinExistence type="inferred from homology"/>
<keyword evidence="4" id="KW-0408">Iron</keyword>
<evidence type="ECO:0000256" key="6">
    <source>
        <dbReference type="ARBA" id="ARBA00023239"/>
    </source>
</evidence>
<dbReference type="GO" id="GO:0009082">
    <property type="term" value="P:branched-chain amino acid biosynthetic process"/>
    <property type="evidence" value="ECO:0007669"/>
    <property type="project" value="UniProtKB-KW"/>
</dbReference>
<dbReference type="FunFam" id="3.50.30.80:FF:000001">
    <property type="entry name" value="Dihydroxy-acid dehydratase"/>
    <property type="match status" value="1"/>
</dbReference>
<keyword evidence="7" id="KW-0028">Amino-acid biosynthesis</keyword>
<evidence type="ECO:0000256" key="3">
    <source>
        <dbReference type="ARBA" id="ARBA00022723"/>
    </source>
</evidence>
<keyword evidence="5" id="KW-0411">Iron-sulfur</keyword>
<evidence type="ECO:0000256" key="5">
    <source>
        <dbReference type="ARBA" id="ARBA00023014"/>
    </source>
</evidence>
<protein>
    <submittedName>
        <fullName evidence="10">Dihydroxy-acid dehydratase</fullName>
    </submittedName>
</protein>
<dbReference type="GO" id="GO:0016836">
    <property type="term" value="F:hydro-lyase activity"/>
    <property type="evidence" value="ECO:0007669"/>
    <property type="project" value="UniProtKB-ARBA"/>
</dbReference>
<keyword evidence="11" id="KW-1185">Reference proteome</keyword>
<dbReference type="OrthoDB" id="9807077at2"/>
<dbReference type="STRING" id="1776384.GCA_900086585_00711"/>
<dbReference type="GO" id="GO:0005829">
    <property type="term" value="C:cytosol"/>
    <property type="evidence" value="ECO:0007669"/>
    <property type="project" value="TreeGrafter"/>
</dbReference>
<gene>
    <name evidence="10" type="ORF">DW099_11110</name>
</gene>
<comment type="caution">
    <text evidence="10">The sequence shown here is derived from an EMBL/GenBank/DDBJ whole genome shotgun (WGS) entry which is preliminary data.</text>
</comment>
<reference evidence="10 11" key="1">
    <citation type="submission" date="2018-08" db="EMBL/GenBank/DDBJ databases">
        <title>A genome reference for cultivated species of the human gut microbiota.</title>
        <authorList>
            <person name="Zou Y."/>
            <person name="Xue W."/>
            <person name="Luo G."/>
        </authorList>
    </citation>
    <scope>NUCLEOTIDE SEQUENCE [LARGE SCALE GENOMIC DNA]</scope>
    <source>
        <strain evidence="10 11">AM07-24</strain>
    </source>
</reference>
<dbReference type="SUPFAM" id="SSF52016">
    <property type="entry name" value="LeuD/IlvD-like"/>
    <property type="match status" value="1"/>
</dbReference>
<comment type="similarity">
    <text evidence="1">Belongs to the IlvD/Edd family.</text>
</comment>
<dbReference type="InterPro" id="IPR000581">
    <property type="entry name" value="ILV_EDD_N"/>
</dbReference>
<dbReference type="InterPro" id="IPR042096">
    <property type="entry name" value="Dihydro-acid_dehy_C"/>
</dbReference>
<keyword evidence="6" id="KW-0456">Lyase</keyword>
<evidence type="ECO:0000256" key="7">
    <source>
        <dbReference type="ARBA" id="ARBA00023304"/>
    </source>
</evidence>
<dbReference type="Pfam" id="PF00920">
    <property type="entry name" value="ILVD_EDD_N"/>
    <property type="match status" value="1"/>
</dbReference>